<evidence type="ECO:0000256" key="3">
    <source>
        <dbReference type="ARBA" id="ARBA00022692"/>
    </source>
</evidence>
<evidence type="ECO:0000259" key="11">
    <source>
        <dbReference type="PROSITE" id="PS50262"/>
    </source>
</evidence>
<keyword evidence="5 10" id="KW-1133">Transmembrane helix</keyword>
<keyword evidence="13" id="KW-1185">Reference proteome</keyword>
<dbReference type="SUPFAM" id="SSF81321">
    <property type="entry name" value="Family A G protein-coupled receptor-like"/>
    <property type="match status" value="1"/>
</dbReference>
<dbReference type="InterPro" id="IPR017452">
    <property type="entry name" value="GPCR_Rhodpsn_7TM"/>
</dbReference>
<gene>
    <name evidence="12" type="ORF">RIMI_LOCUS19003236</name>
</gene>
<reference evidence="12" key="1">
    <citation type="submission" date="2023-07" db="EMBL/GenBank/DDBJ databases">
        <authorList>
            <person name="Stuckert A."/>
        </authorList>
    </citation>
    <scope>NUCLEOTIDE SEQUENCE</scope>
</reference>
<dbReference type="PANTHER" id="PTHR26452">
    <property type="entry name" value="OLFACTORY RECEPTOR"/>
    <property type="match status" value="1"/>
</dbReference>
<evidence type="ECO:0000256" key="6">
    <source>
        <dbReference type="ARBA" id="ARBA00023040"/>
    </source>
</evidence>
<dbReference type="EMBL" id="CAUEEQ010059504">
    <property type="protein sequence ID" value="CAJ0964240.1"/>
    <property type="molecule type" value="Genomic_DNA"/>
</dbReference>
<evidence type="ECO:0000256" key="5">
    <source>
        <dbReference type="ARBA" id="ARBA00022989"/>
    </source>
</evidence>
<evidence type="ECO:0000313" key="12">
    <source>
        <dbReference type="EMBL" id="CAJ0964240.1"/>
    </source>
</evidence>
<keyword evidence="7 10" id="KW-0472">Membrane</keyword>
<keyword evidence="4" id="KW-0552">Olfaction</keyword>
<accession>A0ABN9MD58</accession>
<feature type="non-terminal residue" evidence="12">
    <location>
        <position position="1"/>
    </location>
</feature>
<keyword evidence="6" id="KW-0297">G-protein coupled receptor</keyword>
<keyword evidence="2" id="KW-1003">Cell membrane</keyword>
<dbReference type="PROSITE" id="PS50262">
    <property type="entry name" value="G_PROTEIN_RECEP_F1_2"/>
    <property type="match status" value="1"/>
</dbReference>
<dbReference type="InterPro" id="IPR050516">
    <property type="entry name" value="Olfactory_GPCR"/>
</dbReference>
<proteinExistence type="predicted"/>
<evidence type="ECO:0000313" key="13">
    <source>
        <dbReference type="Proteomes" id="UP001176940"/>
    </source>
</evidence>
<feature type="transmembrane region" description="Helical" evidence="10">
    <location>
        <begin position="58"/>
        <end position="82"/>
    </location>
</feature>
<keyword evidence="3 10" id="KW-0812">Transmembrane</keyword>
<dbReference type="Pfam" id="PF13853">
    <property type="entry name" value="7tm_4"/>
    <property type="match status" value="1"/>
</dbReference>
<sequence>YKREWRGQTDEYSHQPPPALAFICAASILVKKMQFNQTVVKYFIMKGITDVPELQVPIFFLVLFIYLITLDGNVALLFLVCLDHRLHNPMYFLLGNLSIVDLSCSTVTLHKDLIKFCHPGQGGFLYFLHDTNVHVWVVDGS</sequence>
<keyword evidence="9" id="KW-0807">Transducer</keyword>
<evidence type="ECO:0000256" key="1">
    <source>
        <dbReference type="ARBA" id="ARBA00004651"/>
    </source>
</evidence>
<evidence type="ECO:0000256" key="4">
    <source>
        <dbReference type="ARBA" id="ARBA00022725"/>
    </source>
</evidence>
<evidence type="ECO:0000256" key="2">
    <source>
        <dbReference type="ARBA" id="ARBA00022475"/>
    </source>
</evidence>
<keyword evidence="4" id="KW-0716">Sensory transduction</keyword>
<evidence type="ECO:0000256" key="9">
    <source>
        <dbReference type="ARBA" id="ARBA00023224"/>
    </source>
</evidence>
<name>A0ABN9MD58_9NEOB</name>
<protein>
    <recommendedName>
        <fullName evidence="11">G-protein coupled receptors family 1 profile domain-containing protein</fullName>
    </recommendedName>
</protein>
<dbReference type="Gene3D" id="1.20.1070.10">
    <property type="entry name" value="Rhodopsin 7-helix transmembrane proteins"/>
    <property type="match status" value="1"/>
</dbReference>
<evidence type="ECO:0000256" key="7">
    <source>
        <dbReference type="ARBA" id="ARBA00023136"/>
    </source>
</evidence>
<feature type="domain" description="G-protein coupled receptors family 1 profile" evidence="11">
    <location>
        <begin position="72"/>
        <end position="141"/>
    </location>
</feature>
<feature type="non-terminal residue" evidence="12">
    <location>
        <position position="141"/>
    </location>
</feature>
<evidence type="ECO:0000256" key="10">
    <source>
        <dbReference type="SAM" id="Phobius"/>
    </source>
</evidence>
<comment type="caution">
    <text evidence="12">The sequence shown here is derived from an EMBL/GenBank/DDBJ whole genome shotgun (WGS) entry which is preliminary data.</text>
</comment>
<comment type="subcellular location">
    <subcellularLocation>
        <location evidence="1">Cell membrane</location>
        <topology evidence="1">Multi-pass membrane protein</topology>
    </subcellularLocation>
</comment>
<organism evidence="12 13">
    <name type="scientific">Ranitomeya imitator</name>
    <name type="common">mimic poison frog</name>
    <dbReference type="NCBI Taxonomy" id="111125"/>
    <lineage>
        <taxon>Eukaryota</taxon>
        <taxon>Metazoa</taxon>
        <taxon>Chordata</taxon>
        <taxon>Craniata</taxon>
        <taxon>Vertebrata</taxon>
        <taxon>Euteleostomi</taxon>
        <taxon>Amphibia</taxon>
        <taxon>Batrachia</taxon>
        <taxon>Anura</taxon>
        <taxon>Neobatrachia</taxon>
        <taxon>Hyloidea</taxon>
        <taxon>Dendrobatidae</taxon>
        <taxon>Dendrobatinae</taxon>
        <taxon>Ranitomeya</taxon>
    </lineage>
</organism>
<dbReference type="Proteomes" id="UP001176940">
    <property type="component" value="Unassembled WGS sequence"/>
</dbReference>
<evidence type="ECO:0000256" key="8">
    <source>
        <dbReference type="ARBA" id="ARBA00023170"/>
    </source>
</evidence>
<dbReference type="InterPro" id="IPR000725">
    <property type="entry name" value="Olfact_rcpt"/>
</dbReference>
<keyword evidence="8" id="KW-0675">Receptor</keyword>